<protein>
    <submittedName>
        <fullName evidence="1">Uncharacterized protein</fullName>
    </submittedName>
</protein>
<comment type="caution">
    <text evidence="1">The sequence shown here is derived from an EMBL/GenBank/DDBJ whole genome shotgun (WGS) entry which is preliminary data.</text>
</comment>
<proteinExistence type="predicted"/>
<organism evidence="1 2">
    <name type="scientific">Melastoma candidum</name>
    <dbReference type="NCBI Taxonomy" id="119954"/>
    <lineage>
        <taxon>Eukaryota</taxon>
        <taxon>Viridiplantae</taxon>
        <taxon>Streptophyta</taxon>
        <taxon>Embryophyta</taxon>
        <taxon>Tracheophyta</taxon>
        <taxon>Spermatophyta</taxon>
        <taxon>Magnoliopsida</taxon>
        <taxon>eudicotyledons</taxon>
        <taxon>Gunneridae</taxon>
        <taxon>Pentapetalae</taxon>
        <taxon>rosids</taxon>
        <taxon>malvids</taxon>
        <taxon>Myrtales</taxon>
        <taxon>Melastomataceae</taxon>
        <taxon>Melastomatoideae</taxon>
        <taxon>Melastomateae</taxon>
        <taxon>Melastoma</taxon>
    </lineage>
</organism>
<dbReference type="Proteomes" id="UP001057402">
    <property type="component" value="Chromosome 1"/>
</dbReference>
<keyword evidence="2" id="KW-1185">Reference proteome</keyword>
<name>A0ACB9SHE8_9MYRT</name>
<sequence>MAQRSQVSRLTLQVDLTCSADKFYGMFRKNMGQLVQMFPENLKGYRFVQGNEFGNGAVVLWNYNLGTPSTVKARHDTNDATKAITFTVLEGDLLRIFKNFKVKLQVERGVAKWSFEFEKINPNSPNPTEYLDFVNKVSKGLNAQLGRA</sequence>
<evidence type="ECO:0000313" key="2">
    <source>
        <dbReference type="Proteomes" id="UP001057402"/>
    </source>
</evidence>
<evidence type="ECO:0000313" key="1">
    <source>
        <dbReference type="EMBL" id="KAI4388923.1"/>
    </source>
</evidence>
<dbReference type="EMBL" id="CM042880">
    <property type="protein sequence ID" value="KAI4388923.1"/>
    <property type="molecule type" value="Genomic_DNA"/>
</dbReference>
<reference evidence="2" key="1">
    <citation type="journal article" date="2023" name="Front. Plant Sci.">
        <title>Chromosomal-level genome assembly of Melastoma candidum provides insights into trichome evolution.</title>
        <authorList>
            <person name="Zhong Y."/>
            <person name="Wu W."/>
            <person name="Sun C."/>
            <person name="Zou P."/>
            <person name="Liu Y."/>
            <person name="Dai S."/>
            <person name="Zhou R."/>
        </authorList>
    </citation>
    <scope>NUCLEOTIDE SEQUENCE [LARGE SCALE GENOMIC DNA]</scope>
</reference>
<gene>
    <name evidence="1" type="ORF">MLD38_001211</name>
</gene>
<accession>A0ACB9SHE8</accession>